<name>A0A6A1WCU3_9ROSI</name>
<evidence type="ECO:0000313" key="2">
    <source>
        <dbReference type="EMBL" id="KAB1223114.1"/>
    </source>
</evidence>
<organism evidence="2 3">
    <name type="scientific">Morella rubra</name>
    <name type="common">Chinese bayberry</name>
    <dbReference type="NCBI Taxonomy" id="262757"/>
    <lineage>
        <taxon>Eukaryota</taxon>
        <taxon>Viridiplantae</taxon>
        <taxon>Streptophyta</taxon>
        <taxon>Embryophyta</taxon>
        <taxon>Tracheophyta</taxon>
        <taxon>Spermatophyta</taxon>
        <taxon>Magnoliopsida</taxon>
        <taxon>eudicotyledons</taxon>
        <taxon>Gunneridae</taxon>
        <taxon>Pentapetalae</taxon>
        <taxon>rosids</taxon>
        <taxon>fabids</taxon>
        <taxon>Fagales</taxon>
        <taxon>Myricaceae</taxon>
        <taxon>Morella</taxon>
    </lineage>
</organism>
<protein>
    <recommendedName>
        <fullName evidence="1">DUF4283 domain-containing protein</fullName>
    </recommendedName>
</protein>
<accession>A0A6A1WCU3</accession>
<gene>
    <name evidence="2" type="ORF">CJ030_MR2G018733</name>
</gene>
<dbReference type="EMBL" id="RXIC02000020">
    <property type="protein sequence ID" value="KAB1223114.1"/>
    <property type="molecule type" value="Genomic_DNA"/>
</dbReference>
<comment type="caution">
    <text evidence="2">The sequence shown here is derived from an EMBL/GenBank/DDBJ whole genome shotgun (WGS) entry which is preliminary data.</text>
</comment>
<reference evidence="2 3" key="1">
    <citation type="journal article" date="2019" name="Plant Biotechnol. J.">
        <title>The red bayberry genome and genetic basis of sex determination.</title>
        <authorList>
            <person name="Jia H.M."/>
            <person name="Jia H.J."/>
            <person name="Cai Q.L."/>
            <person name="Wang Y."/>
            <person name="Zhao H.B."/>
            <person name="Yang W.F."/>
            <person name="Wang G.Y."/>
            <person name="Li Y.H."/>
            <person name="Zhan D.L."/>
            <person name="Shen Y.T."/>
            <person name="Niu Q.F."/>
            <person name="Chang L."/>
            <person name="Qiu J."/>
            <person name="Zhao L."/>
            <person name="Xie H.B."/>
            <person name="Fu W.Y."/>
            <person name="Jin J."/>
            <person name="Li X.W."/>
            <person name="Jiao Y."/>
            <person name="Zhou C.C."/>
            <person name="Tu T."/>
            <person name="Chai C.Y."/>
            <person name="Gao J.L."/>
            <person name="Fan L.J."/>
            <person name="van de Weg E."/>
            <person name="Wang J.Y."/>
            <person name="Gao Z.S."/>
        </authorList>
    </citation>
    <scope>NUCLEOTIDE SEQUENCE [LARGE SCALE GENOMIC DNA]</scope>
    <source>
        <tissue evidence="2">Leaves</tissue>
    </source>
</reference>
<feature type="domain" description="DUF4283" evidence="1">
    <location>
        <begin position="29"/>
        <end position="91"/>
    </location>
</feature>
<dbReference type="AlphaFoldDB" id="A0A6A1WCU3"/>
<sequence>MKLKFVQPNIENENIVARLSVGIMECGCLEWENTLVRHFIGRCLSYTAVANFAKRFWAGDGLLEVISYENGFFFFKFSGVEFLDKILEGGP</sequence>
<keyword evidence="3" id="KW-1185">Reference proteome</keyword>
<dbReference type="InterPro" id="IPR025558">
    <property type="entry name" value="DUF4283"/>
</dbReference>
<dbReference type="Proteomes" id="UP000516437">
    <property type="component" value="Chromosome 2"/>
</dbReference>
<evidence type="ECO:0000313" key="3">
    <source>
        <dbReference type="Proteomes" id="UP000516437"/>
    </source>
</evidence>
<proteinExistence type="predicted"/>
<evidence type="ECO:0000259" key="1">
    <source>
        <dbReference type="Pfam" id="PF14111"/>
    </source>
</evidence>
<dbReference type="Pfam" id="PF14111">
    <property type="entry name" value="DUF4283"/>
    <property type="match status" value="1"/>
</dbReference>